<feature type="transmembrane region" description="Helical" evidence="1">
    <location>
        <begin position="20"/>
        <end position="41"/>
    </location>
</feature>
<evidence type="ECO:0000313" key="3">
    <source>
        <dbReference type="Proteomes" id="UP000308092"/>
    </source>
</evidence>
<comment type="caution">
    <text evidence="2">The sequence shown here is derived from an EMBL/GenBank/DDBJ whole genome shotgun (WGS) entry which is preliminary data.</text>
</comment>
<keyword evidence="3" id="KW-1185">Reference proteome</keyword>
<reference evidence="2 3" key="1">
    <citation type="submission" date="2019-03" db="EMBL/GenBank/DDBJ databases">
        <title>The genome sequence of a newly discovered highly antifungal drug resistant Aspergillus species, Aspergillus tanneri NIH 1004.</title>
        <authorList>
            <person name="Mounaud S."/>
            <person name="Singh I."/>
            <person name="Joardar V."/>
            <person name="Pakala S."/>
            <person name="Pakala S."/>
            <person name="Venepally P."/>
            <person name="Hoover J."/>
            <person name="Nierman W."/>
            <person name="Chung J."/>
            <person name="Losada L."/>
        </authorList>
    </citation>
    <scope>NUCLEOTIDE SEQUENCE [LARGE SCALE GENOMIC DNA]</scope>
    <source>
        <strain evidence="2 3">NIH1004</strain>
    </source>
</reference>
<protein>
    <submittedName>
        <fullName evidence="2">Uncharacterized protein</fullName>
    </submittedName>
</protein>
<dbReference type="AlphaFoldDB" id="A0A4S3J5H1"/>
<sequence>MTRPDSQWPPNFELHPWLSSVKVGSMAAPVGLITGGIVGVLRNKHPMIHSLSMGIYTFTWGTSFWGNILNIHYQGNATPNQRAYVSGLSSGLTGAIVAKLCGIRFPLKMVDG</sequence>
<organism evidence="2 3">
    <name type="scientific">Aspergillus tanneri</name>
    <dbReference type="NCBI Taxonomy" id="1220188"/>
    <lineage>
        <taxon>Eukaryota</taxon>
        <taxon>Fungi</taxon>
        <taxon>Dikarya</taxon>
        <taxon>Ascomycota</taxon>
        <taxon>Pezizomycotina</taxon>
        <taxon>Eurotiomycetes</taxon>
        <taxon>Eurotiomycetidae</taxon>
        <taxon>Eurotiales</taxon>
        <taxon>Aspergillaceae</taxon>
        <taxon>Aspergillus</taxon>
        <taxon>Aspergillus subgen. Circumdati</taxon>
    </lineage>
</organism>
<dbReference type="Proteomes" id="UP000308092">
    <property type="component" value="Unassembled WGS sequence"/>
</dbReference>
<feature type="transmembrane region" description="Helical" evidence="1">
    <location>
        <begin position="83"/>
        <end position="102"/>
    </location>
</feature>
<keyword evidence="1" id="KW-0472">Membrane</keyword>
<name>A0A4S3J5H1_9EURO</name>
<proteinExistence type="predicted"/>
<gene>
    <name evidence="2" type="ORF">EYZ11_010512</name>
</gene>
<dbReference type="EMBL" id="SOSA01000570">
    <property type="protein sequence ID" value="THC90025.1"/>
    <property type="molecule type" value="Genomic_DNA"/>
</dbReference>
<evidence type="ECO:0000313" key="2">
    <source>
        <dbReference type="EMBL" id="THC90025.1"/>
    </source>
</evidence>
<keyword evidence="1" id="KW-1133">Transmembrane helix</keyword>
<feature type="transmembrane region" description="Helical" evidence="1">
    <location>
        <begin position="53"/>
        <end position="71"/>
    </location>
</feature>
<dbReference type="VEuPathDB" id="FungiDB:EYZ11_010512"/>
<dbReference type="PANTHER" id="PTHR41390:SF1">
    <property type="entry name" value="NADH-UBIQUINONE OXIDOREDUCTASE 213 KDA SUBUNIT"/>
    <property type="match status" value="1"/>
</dbReference>
<accession>A0A4S3J5H1</accession>
<dbReference type="PANTHER" id="PTHR41390">
    <property type="entry name" value="CHROMOSOME 7, WHOLE GENOME SHOTGUN SEQUENCE"/>
    <property type="match status" value="1"/>
</dbReference>
<keyword evidence="1" id="KW-0812">Transmembrane</keyword>
<evidence type="ECO:0000256" key="1">
    <source>
        <dbReference type="SAM" id="Phobius"/>
    </source>
</evidence>
<dbReference type="STRING" id="1220188.A0A4S3J5H1"/>